<reference evidence="2" key="1">
    <citation type="submission" date="2023-05" db="EMBL/GenBank/DDBJ databases">
        <authorList>
            <person name="Huff M."/>
        </authorList>
    </citation>
    <scope>NUCLEOTIDE SEQUENCE</scope>
</reference>
<feature type="region of interest" description="Disordered" evidence="1">
    <location>
        <begin position="88"/>
        <end position="109"/>
    </location>
</feature>
<accession>A0AAD1Z353</accession>
<protein>
    <submittedName>
        <fullName evidence="2">Uncharacterized protein</fullName>
    </submittedName>
</protein>
<evidence type="ECO:0000313" key="3">
    <source>
        <dbReference type="Proteomes" id="UP000834106"/>
    </source>
</evidence>
<sequence length="137" mass="14920">MWECNGQISYCTLHKVEEVGQLELSEGFIIGSKVIGKKQASKLSHNDLQQQISMAFIETPIPEAERVVVPPSESLGLKLKKVKLPSEISAPKPKNVEPSPEVKTSTTSQSTHYFALVDVVEIATVSTDRFLGVGAGR</sequence>
<proteinExistence type="predicted"/>
<evidence type="ECO:0000313" key="2">
    <source>
        <dbReference type="EMBL" id="CAI9762332.1"/>
    </source>
</evidence>
<gene>
    <name evidence="2" type="ORF">FPE_LOCUS9762</name>
</gene>
<evidence type="ECO:0000256" key="1">
    <source>
        <dbReference type="SAM" id="MobiDB-lite"/>
    </source>
</evidence>
<name>A0AAD1Z353_9LAMI</name>
<organism evidence="2 3">
    <name type="scientific">Fraxinus pennsylvanica</name>
    <dbReference type="NCBI Taxonomy" id="56036"/>
    <lineage>
        <taxon>Eukaryota</taxon>
        <taxon>Viridiplantae</taxon>
        <taxon>Streptophyta</taxon>
        <taxon>Embryophyta</taxon>
        <taxon>Tracheophyta</taxon>
        <taxon>Spermatophyta</taxon>
        <taxon>Magnoliopsida</taxon>
        <taxon>eudicotyledons</taxon>
        <taxon>Gunneridae</taxon>
        <taxon>Pentapetalae</taxon>
        <taxon>asterids</taxon>
        <taxon>lamiids</taxon>
        <taxon>Lamiales</taxon>
        <taxon>Oleaceae</taxon>
        <taxon>Oleeae</taxon>
        <taxon>Fraxinus</taxon>
    </lineage>
</organism>
<keyword evidence="3" id="KW-1185">Reference proteome</keyword>
<dbReference type="EMBL" id="OU503040">
    <property type="protein sequence ID" value="CAI9762332.1"/>
    <property type="molecule type" value="Genomic_DNA"/>
</dbReference>
<dbReference type="Proteomes" id="UP000834106">
    <property type="component" value="Chromosome 5"/>
</dbReference>
<dbReference type="AlphaFoldDB" id="A0AAD1Z353"/>